<organism evidence="4">
    <name type="scientific">Gongylonema pulchrum</name>
    <dbReference type="NCBI Taxonomy" id="637853"/>
    <lineage>
        <taxon>Eukaryota</taxon>
        <taxon>Metazoa</taxon>
        <taxon>Ecdysozoa</taxon>
        <taxon>Nematoda</taxon>
        <taxon>Chromadorea</taxon>
        <taxon>Rhabditida</taxon>
        <taxon>Spirurina</taxon>
        <taxon>Spiruromorpha</taxon>
        <taxon>Spiruroidea</taxon>
        <taxon>Gongylonematidae</taxon>
        <taxon>Gongylonema</taxon>
    </lineage>
</organism>
<dbReference type="EMBL" id="UYRT01009823">
    <property type="protein sequence ID" value="VDK48149.1"/>
    <property type="molecule type" value="Genomic_DNA"/>
</dbReference>
<evidence type="ECO:0000313" key="3">
    <source>
        <dbReference type="Proteomes" id="UP000271098"/>
    </source>
</evidence>
<gene>
    <name evidence="2" type="ORF">GPUH_LOCUS4925</name>
</gene>
<dbReference type="WBParaSite" id="GPUH_0000493201-mRNA-1">
    <property type="protein sequence ID" value="GPUH_0000493201-mRNA-1"/>
    <property type="gene ID" value="GPUH_0000493201"/>
</dbReference>
<reference evidence="2 3" key="2">
    <citation type="submission" date="2018-11" db="EMBL/GenBank/DDBJ databases">
        <authorList>
            <consortium name="Pathogen Informatics"/>
        </authorList>
    </citation>
    <scope>NUCLEOTIDE SEQUENCE [LARGE SCALE GENOMIC DNA]</scope>
</reference>
<feature type="region of interest" description="Disordered" evidence="1">
    <location>
        <begin position="94"/>
        <end position="114"/>
    </location>
</feature>
<proteinExistence type="predicted"/>
<sequence>MVLFHPRLQVVDSSGGHTVRECEPSSLTGNRFVVSTAPCAPATPSPQSFAQATVSAVQPSQTQKTDAMKKLVVEQQAHDTTVPHPKAAFRTTTVLSRTSSSSNTTAKEPETVNNGCTSVPSTHVAMSFPVQQAKRLESELTSGSENPVDVNMEQCSTAAAGAEIKRVSTAAQHTEENKSTVYNFLTLVSSEVPSSHGLPVCGLTLLLKLRQYYKGTLWY</sequence>
<dbReference type="AlphaFoldDB" id="A0A183D884"/>
<evidence type="ECO:0000313" key="2">
    <source>
        <dbReference type="EMBL" id="VDK48149.1"/>
    </source>
</evidence>
<evidence type="ECO:0000313" key="4">
    <source>
        <dbReference type="WBParaSite" id="GPUH_0000493201-mRNA-1"/>
    </source>
</evidence>
<feature type="compositionally biased region" description="Low complexity" evidence="1">
    <location>
        <begin position="94"/>
        <end position="105"/>
    </location>
</feature>
<evidence type="ECO:0000256" key="1">
    <source>
        <dbReference type="SAM" id="MobiDB-lite"/>
    </source>
</evidence>
<dbReference type="Proteomes" id="UP000271098">
    <property type="component" value="Unassembled WGS sequence"/>
</dbReference>
<reference evidence="4" key="1">
    <citation type="submission" date="2016-06" db="UniProtKB">
        <authorList>
            <consortium name="WormBaseParasite"/>
        </authorList>
    </citation>
    <scope>IDENTIFICATION</scope>
</reference>
<accession>A0A183D884</accession>
<name>A0A183D884_9BILA</name>
<keyword evidence="3" id="KW-1185">Reference proteome</keyword>
<protein>
    <submittedName>
        <fullName evidence="2 4">Uncharacterized protein</fullName>
    </submittedName>
</protein>